<dbReference type="EMBL" id="GBRH01283232">
    <property type="protein sequence ID" value="JAD14663.1"/>
    <property type="molecule type" value="Transcribed_RNA"/>
</dbReference>
<reference evidence="1" key="2">
    <citation type="journal article" date="2015" name="Data Brief">
        <title>Shoot transcriptome of the giant reed, Arundo donax.</title>
        <authorList>
            <person name="Barrero R.A."/>
            <person name="Guerrero F.D."/>
            <person name="Moolhuijzen P."/>
            <person name="Goolsby J.A."/>
            <person name="Tidwell J."/>
            <person name="Bellgard S.E."/>
            <person name="Bellgard M.I."/>
        </authorList>
    </citation>
    <scope>NUCLEOTIDE SEQUENCE</scope>
    <source>
        <tissue evidence="1">Shoot tissue taken approximately 20 cm above the soil surface</tissue>
    </source>
</reference>
<dbReference type="AlphaFoldDB" id="A0A0A8XPW6"/>
<evidence type="ECO:0000313" key="1">
    <source>
        <dbReference type="EMBL" id="JAD14663.1"/>
    </source>
</evidence>
<accession>A0A0A8XPW6</accession>
<name>A0A0A8XPW6_ARUDO</name>
<proteinExistence type="predicted"/>
<protein>
    <submittedName>
        <fullName evidence="1">CHR5</fullName>
    </submittedName>
</protein>
<reference evidence="1" key="1">
    <citation type="submission" date="2014-09" db="EMBL/GenBank/DDBJ databases">
        <authorList>
            <person name="Magalhaes I.L.F."/>
            <person name="Oliveira U."/>
            <person name="Santos F.R."/>
            <person name="Vidigal T.H.D.A."/>
            <person name="Brescovit A.D."/>
            <person name="Santos A.J."/>
        </authorList>
    </citation>
    <scope>NUCLEOTIDE SEQUENCE</scope>
    <source>
        <tissue evidence="1">Shoot tissue taken approximately 20 cm above the soil surface</tissue>
    </source>
</reference>
<organism evidence="1">
    <name type="scientific">Arundo donax</name>
    <name type="common">Giant reed</name>
    <name type="synonym">Donax arundinaceus</name>
    <dbReference type="NCBI Taxonomy" id="35708"/>
    <lineage>
        <taxon>Eukaryota</taxon>
        <taxon>Viridiplantae</taxon>
        <taxon>Streptophyta</taxon>
        <taxon>Embryophyta</taxon>
        <taxon>Tracheophyta</taxon>
        <taxon>Spermatophyta</taxon>
        <taxon>Magnoliopsida</taxon>
        <taxon>Liliopsida</taxon>
        <taxon>Poales</taxon>
        <taxon>Poaceae</taxon>
        <taxon>PACMAD clade</taxon>
        <taxon>Arundinoideae</taxon>
        <taxon>Arundineae</taxon>
        <taxon>Arundo</taxon>
    </lineage>
</organism>
<sequence>MWETVPAERCASSTNFFQTRRVDDM</sequence>